<keyword evidence="6 10" id="KW-0407">Ion channel</keyword>
<dbReference type="KEGG" id="dpc:A6048_00705"/>
<comment type="activity regulation">
    <text evidence="10">Na(+) is not transported, but it plays an essential structural role and its presence is essential for fluoride channel function.</text>
</comment>
<keyword evidence="10" id="KW-0479">Metal-binding</keyword>
<feature type="transmembrane region" description="Helical" evidence="10">
    <location>
        <begin position="109"/>
        <end position="133"/>
    </location>
</feature>
<keyword evidence="2 10" id="KW-1003">Cell membrane</keyword>
<name>A0AAD0JN68_9ACTN</name>
<dbReference type="HAMAP" id="MF_00454">
    <property type="entry name" value="FluC"/>
    <property type="match status" value="1"/>
</dbReference>
<comment type="similarity">
    <text evidence="7 10">Belongs to the fluoride channel Fluc/FEX (TC 1.A.43) family.</text>
</comment>
<feature type="transmembrane region" description="Helical" evidence="10">
    <location>
        <begin position="6"/>
        <end position="23"/>
    </location>
</feature>
<feature type="binding site" evidence="10">
    <location>
        <position position="84"/>
    </location>
    <ligand>
        <name>Na(+)</name>
        <dbReference type="ChEBI" id="CHEBI:29101"/>
        <note>structural</note>
    </ligand>
</feature>
<dbReference type="GO" id="GO:0005886">
    <property type="term" value="C:plasma membrane"/>
    <property type="evidence" value="ECO:0007669"/>
    <property type="project" value="UniProtKB-SubCell"/>
</dbReference>
<comment type="catalytic activity">
    <reaction evidence="8">
        <text>fluoride(in) = fluoride(out)</text>
        <dbReference type="Rhea" id="RHEA:76159"/>
        <dbReference type="ChEBI" id="CHEBI:17051"/>
    </reaction>
    <physiologicalReaction direction="left-to-right" evidence="8">
        <dbReference type="Rhea" id="RHEA:76160"/>
    </physiologicalReaction>
</comment>
<dbReference type="EMBL" id="CP015453">
    <property type="protein sequence ID" value="AWH94278.1"/>
    <property type="molecule type" value="Genomic_DNA"/>
</dbReference>
<evidence type="ECO:0000313" key="11">
    <source>
        <dbReference type="EMBL" id="AWH94278.1"/>
    </source>
</evidence>
<evidence type="ECO:0000256" key="4">
    <source>
        <dbReference type="ARBA" id="ARBA00022989"/>
    </source>
</evidence>
<proteinExistence type="inferred from homology"/>
<comment type="subcellular location">
    <subcellularLocation>
        <location evidence="1 10">Cell membrane</location>
        <topology evidence="1 10">Multi-pass membrane protein</topology>
    </subcellularLocation>
</comment>
<feature type="transmembrane region" description="Helical" evidence="10">
    <location>
        <begin position="35"/>
        <end position="57"/>
    </location>
</feature>
<dbReference type="Pfam" id="PF02537">
    <property type="entry name" value="CRCB"/>
    <property type="match status" value="1"/>
</dbReference>
<evidence type="ECO:0000256" key="5">
    <source>
        <dbReference type="ARBA" id="ARBA00023136"/>
    </source>
</evidence>
<keyword evidence="12" id="KW-1185">Reference proteome</keyword>
<dbReference type="AlphaFoldDB" id="A0AAD0JN68"/>
<feature type="binding site" evidence="10">
    <location>
        <position position="87"/>
    </location>
    <ligand>
        <name>Na(+)</name>
        <dbReference type="ChEBI" id="CHEBI:29101"/>
        <note>structural</note>
    </ligand>
</feature>
<keyword evidence="3 10" id="KW-0812">Transmembrane</keyword>
<evidence type="ECO:0000256" key="9">
    <source>
        <dbReference type="ARBA" id="ARBA00049940"/>
    </source>
</evidence>
<evidence type="ECO:0000256" key="2">
    <source>
        <dbReference type="ARBA" id="ARBA00022475"/>
    </source>
</evidence>
<evidence type="ECO:0000313" key="12">
    <source>
        <dbReference type="Proteomes" id="UP000244903"/>
    </source>
</evidence>
<evidence type="ECO:0000256" key="7">
    <source>
        <dbReference type="ARBA" id="ARBA00035120"/>
    </source>
</evidence>
<comment type="function">
    <text evidence="9 10">Fluoride-specific ion channel. Important for reducing fluoride concentration in the cell, thus reducing its toxicity.</text>
</comment>
<feature type="transmembrane region" description="Helical" evidence="10">
    <location>
        <begin position="69"/>
        <end position="89"/>
    </location>
</feature>
<dbReference type="Proteomes" id="UP000244903">
    <property type="component" value="Chromosome"/>
</dbReference>
<reference evidence="11 12" key="1">
    <citation type="submission" date="2016-04" db="EMBL/GenBank/DDBJ databases">
        <title>Complete genome sequence of the haloalkaliphilic hydrocarbon-degrading bacterium Dietzia psychralcaliphila ILA-1T, isolated from a drain of a fish product-processing plant.</title>
        <authorList>
            <person name="Zhao J."/>
            <person name="Hu B."/>
            <person name="Geng S."/>
            <person name="Nie Y."/>
            <person name="Tang Y."/>
        </authorList>
    </citation>
    <scope>NUCLEOTIDE SEQUENCE [LARGE SCALE GENOMIC DNA]</scope>
    <source>
        <strain evidence="11 12">ILA-1</strain>
    </source>
</reference>
<dbReference type="GO" id="GO:0140114">
    <property type="term" value="P:cellular detoxification of fluoride"/>
    <property type="evidence" value="ECO:0007669"/>
    <property type="project" value="UniProtKB-UniRule"/>
</dbReference>
<dbReference type="RefSeq" id="WP_107747794.1">
    <property type="nucleotide sequence ID" value="NZ_CP015453.1"/>
</dbReference>
<dbReference type="GO" id="GO:0046872">
    <property type="term" value="F:metal ion binding"/>
    <property type="evidence" value="ECO:0007669"/>
    <property type="project" value="UniProtKB-KW"/>
</dbReference>
<keyword evidence="10" id="KW-0406">Ion transport</keyword>
<gene>
    <name evidence="10" type="primary">fluC</name>
    <name evidence="10" type="synonym">crcB</name>
    <name evidence="11" type="ORF">A6048_00705</name>
</gene>
<keyword evidence="10" id="KW-0813">Transport</keyword>
<keyword evidence="5 10" id="KW-0472">Membrane</keyword>
<dbReference type="PANTHER" id="PTHR28259">
    <property type="entry name" value="FLUORIDE EXPORT PROTEIN 1-RELATED"/>
    <property type="match status" value="1"/>
</dbReference>
<dbReference type="InterPro" id="IPR003691">
    <property type="entry name" value="FluC"/>
</dbReference>
<keyword evidence="4 10" id="KW-1133">Transmembrane helix</keyword>
<sequence length="137" mass="13950">MSAEVIGWAALGGAGGSALRYAVDVAVTRRWRGAFPMATFVINVSGSLLLGLLLGLLAVNSTVAHTSSAGPGIAATLVGTGVLGGYTTFSTASYDAVRLAREGRRMMALVYAVGTMFAAVAAALVGLWLGAWWTTVV</sequence>
<dbReference type="PANTHER" id="PTHR28259:SF1">
    <property type="entry name" value="FLUORIDE EXPORT PROTEIN 1-RELATED"/>
    <property type="match status" value="1"/>
</dbReference>
<protein>
    <recommendedName>
        <fullName evidence="10">Fluoride-specific ion channel FluC</fullName>
    </recommendedName>
</protein>
<evidence type="ECO:0000256" key="10">
    <source>
        <dbReference type="HAMAP-Rule" id="MF_00454"/>
    </source>
</evidence>
<evidence type="ECO:0000256" key="6">
    <source>
        <dbReference type="ARBA" id="ARBA00023303"/>
    </source>
</evidence>
<accession>A0AAD0JN68</accession>
<dbReference type="GO" id="GO:0062054">
    <property type="term" value="F:fluoride channel activity"/>
    <property type="evidence" value="ECO:0007669"/>
    <property type="project" value="UniProtKB-UniRule"/>
</dbReference>
<evidence type="ECO:0000256" key="3">
    <source>
        <dbReference type="ARBA" id="ARBA00022692"/>
    </source>
</evidence>
<organism evidence="11 12">
    <name type="scientific">Dietzia psychralcaliphila</name>
    <dbReference type="NCBI Taxonomy" id="139021"/>
    <lineage>
        <taxon>Bacteria</taxon>
        <taxon>Bacillati</taxon>
        <taxon>Actinomycetota</taxon>
        <taxon>Actinomycetes</taxon>
        <taxon>Mycobacteriales</taxon>
        <taxon>Dietziaceae</taxon>
        <taxon>Dietzia</taxon>
    </lineage>
</organism>
<evidence type="ECO:0000256" key="1">
    <source>
        <dbReference type="ARBA" id="ARBA00004651"/>
    </source>
</evidence>
<evidence type="ECO:0000256" key="8">
    <source>
        <dbReference type="ARBA" id="ARBA00035585"/>
    </source>
</evidence>
<keyword evidence="10" id="KW-0915">Sodium</keyword>